<evidence type="ECO:0000256" key="2">
    <source>
        <dbReference type="ARBA" id="ARBA00022771"/>
    </source>
</evidence>
<protein>
    <recommendedName>
        <fullName evidence="10">Tripartite motif-containing protein 35</fullName>
    </recommendedName>
</protein>
<dbReference type="SUPFAM" id="SSF49899">
    <property type="entry name" value="Concanavalin A-like lectins/glucanases"/>
    <property type="match status" value="1"/>
</dbReference>
<dbReference type="SMART" id="SM00184">
    <property type="entry name" value="RING"/>
    <property type="match status" value="1"/>
</dbReference>
<dbReference type="Pfam" id="PF13765">
    <property type="entry name" value="PRY"/>
    <property type="match status" value="1"/>
</dbReference>
<dbReference type="GO" id="GO:0008270">
    <property type="term" value="F:zinc ion binding"/>
    <property type="evidence" value="ECO:0007669"/>
    <property type="project" value="UniProtKB-KW"/>
</dbReference>
<dbReference type="AlphaFoldDB" id="A0AAW0NMF9"/>
<evidence type="ECO:0000256" key="3">
    <source>
        <dbReference type="ARBA" id="ARBA00022833"/>
    </source>
</evidence>
<evidence type="ECO:0000313" key="9">
    <source>
        <dbReference type="Proteomes" id="UP001460270"/>
    </source>
</evidence>
<dbReference type="SUPFAM" id="SSF57845">
    <property type="entry name" value="B-box zinc-binding domain"/>
    <property type="match status" value="1"/>
</dbReference>
<proteinExistence type="predicted"/>
<dbReference type="Gene3D" id="3.30.40.10">
    <property type="entry name" value="Zinc/RING finger domain, C3HC4 (zinc finger)"/>
    <property type="match status" value="1"/>
</dbReference>
<dbReference type="InterPro" id="IPR006574">
    <property type="entry name" value="PRY"/>
</dbReference>
<dbReference type="Pfam" id="PF00643">
    <property type="entry name" value="zf-B_box"/>
    <property type="match status" value="1"/>
</dbReference>
<dbReference type="InterPro" id="IPR050143">
    <property type="entry name" value="TRIM/RBCC"/>
</dbReference>
<gene>
    <name evidence="8" type="ORF">WMY93_021278</name>
</gene>
<dbReference type="InterPro" id="IPR013083">
    <property type="entry name" value="Znf_RING/FYVE/PHD"/>
</dbReference>
<dbReference type="InterPro" id="IPR000315">
    <property type="entry name" value="Znf_B-box"/>
</dbReference>
<evidence type="ECO:0000259" key="7">
    <source>
        <dbReference type="PROSITE" id="PS50188"/>
    </source>
</evidence>
<evidence type="ECO:0000313" key="8">
    <source>
        <dbReference type="EMBL" id="KAK7895953.1"/>
    </source>
</evidence>
<dbReference type="GO" id="GO:0016567">
    <property type="term" value="P:protein ubiquitination"/>
    <property type="evidence" value="ECO:0007669"/>
    <property type="project" value="InterPro"/>
</dbReference>
<feature type="domain" description="B box-type" evidence="6">
    <location>
        <begin position="191"/>
        <end position="232"/>
    </location>
</feature>
<dbReference type="InterPro" id="IPR043136">
    <property type="entry name" value="B30.2/SPRY_sf"/>
</dbReference>
<dbReference type="Gene3D" id="2.60.120.920">
    <property type="match status" value="1"/>
</dbReference>
<name>A0AAW0NMF9_9GOBI</name>
<dbReference type="SMART" id="SM00589">
    <property type="entry name" value="PRY"/>
    <property type="match status" value="1"/>
</dbReference>
<dbReference type="PRINTS" id="PR01407">
    <property type="entry name" value="BUTYPHLNCDUF"/>
</dbReference>
<evidence type="ECO:0000256" key="4">
    <source>
        <dbReference type="PROSITE-ProRule" id="PRU00024"/>
    </source>
</evidence>
<dbReference type="PANTHER" id="PTHR24103">
    <property type="entry name" value="E3 UBIQUITIN-PROTEIN LIGASE TRIM"/>
    <property type="match status" value="1"/>
</dbReference>
<accession>A0AAW0NMF9</accession>
<dbReference type="SUPFAM" id="SSF57850">
    <property type="entry name" value="RING/U-box"/>
    <property type="match status" value="1"/>
</dbReference>
<dbReference type="PROSITE" id="PS00518">
    <property type="entry name" value="ZF_RING_1"/>
    <property type="match status" value="1"/>
</dbReference>
<dbReference type="Proteomes" id="UP001460270">
    <property type="component" value="Unassembled WGS sequence"/>
</dbReference>
<dbReference type="InterPro" id="IPR003613">
    <property type="entry name" value="Ubox_domain"/>
</dbReference>
<comment type="caution">
    <text evidence="8">The sequence shown here is derived from an EMBL/GenBank/DDBJ whole genome shotgun (WGS) entry which is preliminary data.</text>
</comment>
<keyword evidence="2 4" id="KW-0863">Zinc-finger</keyword>
<sequence>MCSVCGRSTQLNSEKVMLMPCVKYKAIGEIDTGRFDPPISHYTPLRPPFSPYEPPRPQAGLTPPLSMTTQAGVKQEVDNINNILFKDYSCTSKPKVLKGMAGKLSLSEVDISCPICYDIFNNPVVLKCSHSFCESCLQQHWAKNRPRRDCPMCRNEIADDPVPSLTLKNLCESYIQDSEDMEERRGELQCDPGEMCPYHGEKYKLFCLVDKEPICIVCHTSRRHKQHDCCPLSEAIVDAKGKIKSTLESLLEKRTHFERMKKVYEDSEAHIQCQTQLVERRTLEEFQILHRFLEAEEAARIGFLRTEQRSKTLAMREKANEISQSIEAISESIGALEEQMSLDSASVITKCQRTLDRASAHHSCEDSCVAPGALMDVAKYLGSLKYHVWKKMSEIIEYTPVTLDPNTAAPWLVLSDDLSSVHDSDDKQNLPDNPERFDPDTGVLGSEGFISGKHGWDVSVGSNTAWVVGVAKQSVQRKDKVSSVLKNGYLSVYFYHKMYFAGTSPLTRLNLKKNLVRIRVLLDCDKGRVSFYDPQDNTHIYTFKHEITERVFPYFWVGCKECPLKVEPLVVSVKVQELMPI</sequence>
<dbReference type="SMART" id="SM00504">
    <property type="entry name" value="Ubox"/>
    <property type="match status" value="1"/>
</dbReference>
<dbReference type="InterPro" id="IPR001870">
    <property type="entry name" value="B30.2/SPRY"/>
</dbReference>
<feature type="domain" description="B30.2/SPRY" evidence="7">
    <location>
        <begin position="381"/>
        <end position="573"/>
    </location>
</feature>
<evidence type="ECO:0000256" key="1">
    <source>
        <dbReference type="ARBA" id="ARBA00022723"/>
    </source>
</evidence>
<dbReference type="CDD" id="cd12893">
    <property type="entry name" value="SPRY_PRY_TRIM35"/>
    <property type="match status" value="1"/>
</dbReference>
<dbReference type="FunFam" id="2.60.120.920:FF:000004">
    <property type="entry name" value="Butyrophilin subfamily 1 member A1"/>
    <property type="match status" value="1"/>
</dbReference>
<organism evidence="8 9">
    <name type="scientific">Mugilogobius chulae</name>
    <name type="common">yellowstripe goby</name>
    <dbReference type="NCBI Taxonomy" id="88201"/>
    <lineage>
        <taxon>Eukaryota</taxon>
        <taxon>Metazoa</taxon>
        <taxon>Chordata</taxon>
        <taxon>Craniata</taxon>
        <taxon>Vertebrata</taxon>
        <taxon>Euteleostomi</taxon>
        <taxon>Actinopterygii</taxon>
        <taxon>Neopterygii</taxon>
        <taxon>Teleostei</taxon>
        <taxon>Neoteleostei</taxon>
        <taxon>Acanthomorphata</taxon>
        <taxon>Gobiaria</taxon>
        <taxon>Gobiiformes</taxon>
        <taxon>Gobioidei</taxon>
        <taxon>Gobiidae</taxon>
        <taxon>Gobionellinae</taxon>
        <taxon>Mugilogobius</taxon>
    </lineage>
</organism>
<dbReference type="PROSITE" id="PS50119">
    <property type="entry name" value="ZF_BBOX"/>
    <property type="match status" value="1"/>
</dbReference>
<dbReference type="InterPro" id="IPR003877">
    <property type="entry name" value="SPRY_dom"/>
</dbReference>
<dbReference type="PROSITE" id="PS50089">
    <property type="entry name" value="ZF_RING_2"/>
    <property type="match status" value="1"/>
</dbReference>
<keyword evidence="1" id="KW-0479">Metal-binding</keyword>
<dbReference type="InterPro" id="IPR017907">
    <property type="entry name" value="Znf_RING_CS"/>
</dbReference>
<dbReference type="SMART" id="SM00449">
    <property type="entry name" value="SPRY"/>
    <property type="match status" value="1"/>
</dbReference>
<dbReference type="InterPro" id="IPR001841">
    <property type="entry name" value="Znf_RING"/>
</dbReference>
<feature type="domain" description="RING-type" evidence="5">
    <location>
        <begin position="113"/>
        <end position="154"/>
    </location>
</feature>
<dbReference type="InterPro" id="IPR027370">
    <property type="entry name" value="Znf-RING_euk"/>
</dbReference>
<evidence type="ECO:0000259" key="5">
    <source>
        <dbReference type="PROSITE" id="PS50089"/>
    </source>
</evidence>
<dbReference type="PROSITE" id="PS50188">
    <property type="entry name" value="B302_SPRY"/>
    <property type="match status" value="1"/>
</dbReference>
<dbReference type="Gene3D" id="3.30.160.60">
    <property type="entry name" value="Classic Zinc Finger"/>
    <property type="match status" value="1"/>
</dbReference>
<dbReference type="Pfam" id="PF00622">
    <property type="entry name" value="SPRY"/>
    <property type="match status" value="1"/>
</dbReference>
<reference evidence="9" key="1">
    <citation type="submission" date="2024-04" db="EMBL/GenBank/DDBJ databases">
        <title>Salinicola lusitanus LLJ914,a marine bacterium isolated from the Okinawa Trough.</title>
        <authorList>
            <person name="Li J."/>
        </authorList>
    </citation>
    <scope>NUCLEOTIDE SEQUENCE [LARGE SCALE GENOMIC DNA]</scope>
</reference>
<dbReference type="GO" id="GO:0004842">
    <property type="term" value="F:ubiquitin-protein transferase activity"/>
    <property type="evidence" value="ECO:0007669"/>
    <property type="project" value="InterPro"/>
</dbReference>
<dbReference type="Pfam" id="PF13445">
    <property type="entry name" value="zf-RING_UBOX"/>
    <property type="match status" value="1"/>
</dbReference>
<dbReference type="InterPro" id="IPR003879">
    <property type="entry name" value="Butyrophylin_SPRY"/>
</dbReference>
<keyword evidence="3" id="KW-0862">Zinc</keyword>
<evidence type="ECO:0000259" key="6">
    <source>
        <dbReference type="PROSITE" id="PS50119"/>
    </source>
</evidence>
<keyword evidence="9" id="KW-1185">Reference proteome</keyword>
<dbReference type="EMBL" id="JBBPFD010000015">
    <property type="protein sequence ID" value="KAK7895953.1"/>
    <property type="molecule type" value="Genomic_DNA"/>
</dbReference>
<dbReference type="InterPro" id="IPR013320">
    <property type="entry name" value="ConA-like_dom_sf"/>
</dbReference>
<evidence type="ECO:0008006" key="10">
    <source>
        <dbReference type="Google" id="ProtNLM"/>
    </source>
</evidence>